<dbReference type="EMBL" id="ML769885">
    <property type="protein sequence ID" value="KAE9386377.1"/>
    <property type="molecule type" value="Genomic_DNA"/>
</dbReference>
<dbReference type="InterPro" id="IPR032675">
    <property type="entry name" value="LRR_dom_sf"/>
</dbReference>
<dbReference type="Proteomes" id="UP000799118">
    <property type="component" value="Unassembled WGS sequence"/>
</dbReference>
<gene>
    <name evidence="1" type="ORF">BT96DRAFT_1006148</name>
</gene>
<evidence type="ECO:0008006" key="3">
    <source>
        <dbReference type="Google" id="ProtNLM"/>
    </source>
</evidence>
<dbReference type="SUPFAM" id="SSF52047">
    <property type="entry name" value="RNI-like"/>
    <property type="match status" value="1"/>
</dbReference>
<organism evidence="1 2">
    <name type="scientific">Gymnopus androsaceus JB14</name>
    <dbReference type="NCBI Taxonomy" id="1447944"/>
    <lineage>
        <taxon>Eukaryota</taxon>
        <taxon>Fungi</taxon>
        <taxon>Dikarya</taxon>
        <taxon>Basidiomycota</taxon>
        <taxon>Agaricomycotina</taxon>
        <taxon>Agaricomycetes</taxon>
        <taxon>Agaricomycetidae</taxon>
        <taxon>Agaricales</taxon>
        <taxon>Marasmiineae</taxon>
        <taxon>Omphalotaceae</taxon>
        <taxon>Gymnopus</taxon>
    </lineage>
</organism>
<dbReference type="OrthoDB" id="2788229at2759"/>
<dbReference type="AlphaFoldDB" id="A0A6A4GM60"/>
<evidence type="ECO:0000313" key="1">
    <source>
        <dbReference type="EMBL" id="KAE9386377.1"/>
    </source>
</evidence>
<dbReference type="Gene3D" id="3.80.10.10">
    <property type="entry name" value="Ribonuclease Inhibitor"/>
    <property type="match status" value="1"/>
</dbReference>
<reference evidence="1" key="1">
    <citation type="journal article" date="2019" name="Environ. Microbiol.">
        <title>Fungal ecological strategies reflected in gene transcription - a case study of two litter decomposers.</title>
        <authorList>
            <person name="Barbi F."/>
            <person name="Kohler A."/>
            <person name="Barry K."/>
            <person name="Baskaran P."/>
            <person name="Daum C."/>
            <person name="Fauchery L."/>
            <person name="Ihrmark K."/>
            <person name="Kuo A."/>
            <person name="LaButti K."/>
            <person name="Lipzen A."/>
            <person name="Morin E."/>
            <person name="Grigoriev I.V."/>
            <person name="Henrissat B."/>
            <person name="Lindahl B."/>
            <person name="Martin F."/>
        </authorList>
    </citation>
    <scope>NUCLEOTIDE SEQUENCE</scope>
    <source>
        <strain evidence="1">JB14</strain>
    </source>
</reference>
<protein>
    <recommendedName>
        <fullName evidence="3">F-box domain-containing protein</fullName>
    </recommendedName>
</protein>
<name>A0A6A4GM60_9AGAR</name>
<evidence type="ECO:0000313" key="2">
    <source>
        <dbReference type="Proteomes" id="UP000799118"/>
    </source>
</evidence>
<sequence length="466" mass="53172">MESLPIELIECILDNLNSDKNALYRCSLVEKAWVVPSQRHIFEKIDLDGCSPASRSFLKTKTERLIAIFDEKPHLASSVRFLGLHLQLYATILPENLAEAAKVIQRLSGVDAIQLTYFRWETLSPLLRMALIDVLKAPSLTRITLFEFTIPTFVELASLLGQATHLKALSVKRGDFNRIRIPITSDMVINPPRSIKLDELETDDIDAFISWFQDESCPFEVQNLRYLRLNAYSTRDYQLVAFMVQHSSCSITKLELQYCYGLQNFDLIHLGHTPNLHTLTLNCQECFVGTDSIVRWIEFLFRPRDRNGNSGNAHPLRHFTLLLSTRSWDAAQWEAQCEQFAILDARLQNAMFSSLDMVNIVVKASKTQIMSSTEKLYLASQSIPHPSTVTDQSGLEIFYRSTSNFLLQLHNFVAEARRNLEKCDLEDTRPVPLAKTLDFHWGSLLSPIRRLPPEIMSKILELAIAG</sequence>
<keyword evidence="2" id="KW-1185">Reference proteome</keyword>
<accession>A0A6A4GM60</accession>
<proteinExistence type="predicted"/>